<sequence>MTSLTQAAARANPAWGALAAIARIERGRRAADSLRFNHAEQRLLWMFSDGRPRTLREIADELGLEQSTVNRQVNGALKAGHVRRFREPGQNAWQFLPVDETMDEFTQDLQDHLALLEEALQCLPENERSRFLEHFGAFASAYNEAASRR</sequence>
<dbReference type="AlphaFoldDB" id="A0A8I0JZ75"/>
<dbReference type="InterPro" id="IPR036390">
    <property type="entry name" value="WH_DNA-bd_sf"/>
</dbReference>
<accession>A0A8I0JZ75</accession>
<dbReference type="SUPFAM" id="SSF46785">
    <property type="entry name" value="Winged helix' DNA-binding domain"/>
    <property type="match status" value="1"/>
</dbReference>
<evidence type="ECO:0000313" key="3">
    <source>
        <dbReference type="Proteomes" id="UP000620591"/>
    </source>
</evidence>
<feature type="domain" description="HTH marR-type" evidence="1">
    <location>
        <begin position="42"/>
        <end position="88"/>
    </location>
</feature>
<dbReference type="Proteomes" id="UP000620591">
    <property type="component" value="Unassembled WGS sequence"/>
</dbReference>
<comment type="caution">
    <text evidence="2">The sequence shown here is derived from an EMBL/GenBank/DDBJ whole genome shotgun (WGS) entry which is preliminary data.</text>
</comment>
<dbReference type="Pfam" id="PF12802">
    <property type="entry name" value="MarR_2"/>
    <property type="match status" value="1"/>
</dbReference>
<dbReference type="InterPro" id="IPR036388">
    <property type="entry name" value="WH-like_DNA-bd_sf"/>
</dbReference>
<evidence type="ECO:0000313" key="2">
    <source>
        <dbReference type="EMBL" id="MBC9225667.1"/>
    </source>
</evidence>
<proteinExistence type="predicted"/>
<dbReference type="InterPro" id="IPR000835">
    <property type="entry name" value="HTH_MarR-typ"/>
</dbReference>
<evidence type="ECO:0000259" key="1">
    <source>
        <dbReference type="Pfam" id="PF12802"/>
    </source>
</evidence>
<reference evidence="2" key="1">
    <citation type="submission" date="2020-09" db="EMBL/GenBank/DDBJ databases">
        <title>Novel species in genus Aeromicrobium.</title>
        <authorList>
            <person name="Zhang G."/>
        </authorList>
    </citation>
    <scope>NUCLEOTIDE SEQUENCE</scope>
    <source>
        <strain evidence="2">Zg-636</strain>
    </source>
</reference>
<dbReference type="Gene3D" id="1.10.10.10">
    <property type="entry name" value="Winged helix-like DNA-binding domain superfamily/Winged helix DNA-binding domain"/>
    <property type="match status" value="1"/>
</dbReference>
<gene>
    <name evidence="2" type="ORF">IBG24_04990</name>
</gene>
<dbReference type="EMBL" id="JACTVM010000001">
    <property type="protein sequence ID" value="MBC9225667.1"/>
    <property type="molecule type" value="Genomic_DNA"/>
</dbReference>
<protein>
    <submittedName>
        <fullName evidence="2">MarR family transcriptional regulator</fullName>
    </submittedName>
</protein>
<dbReference type="RefSeq" id="WP_187768784.1">
    <property type="nucleotide sequence ID" value="NZ_JACTVM010000001.1"/>
</dbReference>
<dbReference type="GO" id="GO:0003700">
    <property type="term" value="F:DNA-binding transcription factor activity"/>
    <property type="evidence" value="ECO:0007669"/>
    <property type="project" value="InterPro"/>
</dbReference>
<organism evidence="2 3">
    <name type="scientific">Aeromicrobium senzhongii</name>
    <dbReference type="NCBI Taxonomy" id="2663859"/>
    <lineage>
        <taxon>Bacteria</taxon>
        <taxon>Bacillati</taxon>
        <taxon>Actinomycetota</taxon>
        <taxon>Actinomycetes</taxon>
        <taxon>Propionibacteriales</taxon>
        <taxon>Nocardioidaceae</taxon>
        <taxon>Aeromicrobium</taxon>
    </lineage>
</organism>
<name>A0A8I0JZ75_9ACTN</name>